<keyword evidence="1" id="KW-0812">Transmembrane</keyword>
<dbReference type="EMBL" id="JBEDUW010000007">
    <property type="protein sequence ID" value="KAK9911080.1"/>
    <property type="molecule type" value="Genomic_DNA"/>
</dbReference>
<organism evidence="2 3">
    <name type="scientific">Rubus argutus</name>
    <name type="common">Southern blackberry</name>
    <dbReference type="NCBI Taxonomy" id="59490"/>
    <lineage>
        <taxon>Eukaryota</taxon>
        <taxon>Viridiplantae</taxon>
        <taxon>Streptophyta</taxon>
        <taxon>Embryophyta</taxon>
        <taxon>Tracheophyta</taxon>
        <taxon>Spermatophyta</taxon>
        <taxon>Magnoliopsida</taxon>
        <taxon>eudicotyledons</taxon>
        <taxon>Gunneridae</taxon>
        <taxon>Pentapetalae</taxon>
        <taxon>rosids</taxon>
        <taxon>fabids</taxon>
        <taxon>Rosales</taxon>
        <taxon>Rosaceae</taxon>
        <taxon>Rosoideae</taxon>
        <taxon>Rosoideae incertae sedis</taxon>
        <taxon>Rubus</taxon>
    </lineage>
</organism>
<accession>A0AAW1VX76</accession>
<gene>
    <name evidence="2" type="ORF">M0R45_035003</name>
</gene>
<feature type="transmembrane region" description="Helical" evidence="1">
    <location>
        <begin position="27"/>
        <end position="45"/>
    </location>
</feature>
<keyword evidence="1" id="KW-1133">Transmembrane helix</keyword>
<dbReference type="AlphaFoldDB" id="A0AAW1VX76"/>
<proteinExistence type="predicted"/>
<evidence type="ECO:0000313" key="2">
    <source>
        <dbReference type="EMBL" id="KAK9911080.1"/>
    </source>
</evidence>
<feature type="transmembrane region" description="Helical" evidence="1">
    <location>
        <begin position="57"/>
        <end position="78"/>
    </location>
</feature>
<reference evidence="2 3" key="1">
    <citation type="journal article" date="2023" name="G3 (Bethesda)">
        <title>A chromosome-length genome assembly and annotation of blackberry (Rubus argutus, cv. 'Hillquist').</title>
        <authorList>
            <person name="Bruna T."/>
            <person name="Aryal R."/>
            <person name="Dudchenko O."/>
            <person name="Sargent D.J."/>
            <person name="Mead D."/>
            <person name="Buti M."/>
            <person name="Cavallini A."/>
            <person name="Hytonen T."/>
            <person name="Andres J."/>
            <person name="Pham M."/>
            <person name="Weisz D."/>
            <person name="Mascagni F."/>
            <person name="Usai G."/>
            <person name="Natali L."/>
            <person name="Bassil N."/>
            <person name="Fernandez G.E."/>
            <person name="Lomsadze A."/>
            <person name="Armour M."/>
            <person name="Olukolu B."/>
            <person name="Poorten T."/>
            <person name="Britton C."/>
            <person name="Davik J."/>
            <person name="Ashrafi H."/>
            <person name="Aiden E.L."/>
            <person name="Borodovsky M."/>
            <person name="Worthington M."/>
        </authorList>
    </citation>
    <scope>NUCLEOTIDE SEQUENCE [LARGE SCALE GENOMIC DNA]</scope>
    <source>
        <strain evidence="2">PI 553951</strain>
    </source>
</reference>
<name>A0AAW1VX76_RUBAR</name>
<keyword evidence="1" id="KW-0472">Membrane</keyword>
<evidence type="ECO:0000256" key="1">
    <source>
        <dbReference type="SAM" id="Phobius"/>
    </source>
</evidence>
<protein>
    <submittedName>
        <fullName evidence="2">Uncharacterized protein</fullName>
    </submittedName>
</protein>
<keyword evidence="3" id="KW-1185">Reference proteome</keyword>
<dbReference type="Proteomes" id="UP001457282">
    <property type="component" value="Unassembled WGS sequence"/>
</dbReference>
<comment type="caution">
    <text evidence="2">The sequence shown here is derived from an EMBL/GenBank/DDBJ whole genome shotgun (WGS) entry which is preliminary data.</text>
</comment>
<dbReference type="PANTHER" id="PTHR37744">
    <property type="entry name" value="STAR LIPID TRANSFER-LIKE PROTEIN"/>
    <property type="match status" value="1"/>
</dbReference>
<dbReference type="PANTHER" id="PTHR37744:SF1">
    <property type="entry name" value="STAR LIPID TRANSFER-LIKE PROTEIN"/>
    <property type="match status" value="1"/>
</dbReference>
<evidence type="ECO:0000313" key="3">
    <source>
        <dbReference type="Proteomes" id="UP001457282"/>
    </source>
</evidence>
<sequence>MQQQEEEEEERKGNGGNYATLMPDTHFLWAGSSAAQLGWAVVLYRKGFGGHSTSMPFRAFAVASLFVGAGATAAFAGLRASGIHKVEDLIQLGANIRTGLGVQRRARDE</sequence>